<keyword evidence="3" id="KW-1185">Reference proteome</keyword>
<organism evidence="2 3">
    <name type="scientific">Ophiocordyceps polyrhachis-furcata BCC 54312</name>
    <dbReference type="NCBI Taxonomy" id="1330021"/>
    <lineage>
        <taxon>Eukaryota</taxon>
        <taxon>Fungi</taxon>
        <taxon>Dikarya</taxon>
        <taxon>Ascomycota</taxon>
        <taxon>Pezizomycotina</taxon>
        <taxon>Sordariomycetes</taxon>
        <taxon>Hypocreomycetidae</taxon>
        <taxon>Hypocreales</taxon>
        <taxon>Ophiocordycipitaceae</taxon>
        <taxon>Ophiocordyceps</taxon>
    </lineage>
</organism>
<dbReference type="EMBL" id="LKCN02000007">
    <property type="protein sequence ID" value="RCI12843.1"/>
    <property type="molecule type" value="Genomic_DNA"/>
</dbReference>
<comment type="caution">
    <text evidence="2">The sequence shown here is derived from an EMBL/GenBank/DDBJ whole genome shotgun (WGS) entry which is preliminary data.</text>
</comment>
<name>A0A367LEJ1_9HYPO</name>
<keyword evidence="1" id="KW-0732">Signal</keyword>
<accession>A0A367LEJ1</accession>
<evidence type="ECO:0000256" key="1">
    <source>
        <dbReference type="SAM" id="SignalP"/>
    </source>
</evidence>
<evidence type="ECO:0000313" key="3">
    <source>
        <dbReference type="Proteomes" id="UP000253664"/>
    </source>
</evidence>
<dbReference type="Proteomes" id="UP000253664">
    <property type="component" value="Unassembled WGS sequence"/>
</dbReference>
<evidence type="ECO:0000313" key="2">
    <source>
        <dbReference type="EMBL" id="RCI12843.1"/>
    </source>
</evidence>
<protein>
    <submittedName>
        <fullName evidence="2">Uncharacterized protein</fullName>
    </submittedName>
</protein>
<dbReference type="AlphaFoldDB" id="A0A367LEJ1"/>
<dbReference type="OrthoDB" id="4903873at2759"/>
<sequence length="182" mass="20602">MMKSCLLFSAIFSSLLHTSSAHEWCPHRQECLPERIYLDGGRELECRYIHGDLHCKTMHNDDSSSDVTEQLSSHGPIPQNRICPRFDGKEFSTRTADGNVATWHVHCNTAVVNPLPRPYPCPAGSVTQILEQRQRNGDYRGLYWDLGGVCQDVLPSEAGWTAYRTLPADAHAFIRRVDFKES</sequence>
<reference evidence="2 3" key="1">
    <citation type="journal article" date="2015" name="BMC Genomics">
        <title>Insights from the genome of Ophiocordyceps polyrhachis-furcata to pathogenicity and host specificity in insect fungi.</title>
        <authorList>
            <person name="Wichadakul D."/>
            <person name="Kobmoo N."/>
            <person name="Ingsriswang S."/>
            <person name="Tangphatsornruang S."/>
            <person name="Chantasingh D."/>
            <person name="Luangsa-ard J.J."/>
            <person name="Eurwilaichitr L."/>
        </authorList>
    </citation>
    <scope>NUCLEOTIDE SEQUENCE [LARGE SCALE GENOMIC DNA]</scope>
    <source>
        <strain evidence="2 3">BCC 54312</strain>
    </source>
</reference>
<feature type="signal peptide" evidence="1">
    <location>
        <begin position="1"/>
        <end position="21"/>
    </location>
</feature>
<feature type="chain" id="PRO_5016968461" evidence="1">
    <location>
        <begin position="22"/>
        <end position="182"/>
    </location>
</feature>
<proteinExistence type="predicted"/>
<gene>
    <name evidence="2" type="ORF">L249_0625</name>
</gene>